<dbReference type="Proteomes" id="UP000016932">
    <property type="component" value="Unassembled WGS sequence"/>
</dbReference>
<dbReference type="AlphaFoldDB" id="M3B6S5"/>
<dbReference type="RefSeq" id="XP_007925540.1">
    <property type="nucleotide sequence ID" value="XM_007927349.1"/>
</dbReference>
<dbReference type="GeneID" id="19333092"/>
<dbReference type="OrthoDB" id="10021397at2759"/>
<name>M3B6S5_PSEFD</name>
<dbReference type="HOGENOM" id="CLU_2027755_0_0_1"/>
<evidence type="ECO:0000313" key="2">
    <source>
        <dbReference type="Proteomes" id="UP000016932"/>
    </source>
</evidence>
<proteinExistence type="predicted"/>
<keyword evidence="2" id="KW-1185">Reference proteome</keyword>
<dbReference type="EMBL" id="KB446557">
    <property type="protein sequence ID" value="EME85047.1"/>
    <property type="molecule type" value="Genomic_DNA"/>
</dbReference>
<accession>M3B6S5</accession>
<protein>
    <submittedName>
        <fullName evidence="1">Uncharacterized protein</fullName>
    </submittedName>
</protein>
<gene>
    <name evidence="1" type="ORF">MYCFIDRAFT_173917</name>
</gene>
<evidence type="ECO:0000313" key="1">
    <source>
        <dbReference type="EMBL" id="EME85047.1"/>
    </source>
</evidence>
<dbReference type="VEuPathDB" id="FungiDB:MYCFIDRAFT_173917"/>
<dbReference type="KEGG" id="pfj:MYCFIDRAFT_173917"/>
<sequence length="122" mass="14102">MNSRKWSVSIRVFSAHFPFTKVIKNHAAAFHNNDLSVLLRAASQAYDETRMPRTRWVAANARLVGEMMEWQNPEVGNDYEKLAYEVEWRVDTNCNFNIGAMLAEAEQHYLIKSRAMLPSARL</sequence>
<organism evidence="1 2">
    <name type="scientific">Pseudocercospora fijiensis (strain CIRAD86)</name>
    <name type="common">Black leaf streak disease fungus</name>
    <name type="synonym">Mycosphaerella fijiensis</name>
    <dbReference type="NCBI Taxonomy" id="383855"/>
    <lineage>
        <taxon>Eukaryota</taxon>
        <taxon>Fungi</taxon>
        <taxon>Dikarya</taxon>
        <taxon>Ascomycota</taxon>
        <taxon>Pezizomycotina</taxon>
        <taxon>Dothideomycetes</taxon>
        <taxon>Dothideomycetidae</taxon>
        <taxon>Mycosphaerellales</taxon>
        <taxon>Mycosphaerellaceae</taxon>
        <taxon>Pseudocercospora</taxon>
    </lineage>
</organism>
<reference evidence="1 2" key="1">
    <citation type="journal article" date="2012" name="PLoS Pathog.">
        <title>Diverse lifestyles and strategies of plant pathogenesis encoded in the genomes of eighteen Dothideomycetes fungi.</title>
        <authorList>
            <person name="Ohm R.A."/>
            <person name="Feau N."/>
            <person name="Henrissat B."/>
            <person name="Schoch C.L."/>
            <person name="Horwitz B.A."/>
            <person name="Barry K.W."/>
            <person name="Condon B.J."/>
            <person name="Copeland A.C."/>
            <person name="Dhillon B."/>
            <person name="Glaser F."/>
            <person name="Hesse C.N."/>
            <person name="Kosti I."/>
            <person name="LaButti K."/>
            <person name="Lindquist E.A."/>
            <person name="Lucas S."/>
            <person name="Salamov A.A."/>
            <person name="Bradshaw R.E."/>
            <person name="Ciuffetti L."/>
            <person name="Hamelin R.C."/>
            <person name="Kema G.H.J."/>
            <person name="Lawrence C."/>
            <person name="Scott J.A."/>
            <person name="Spatafora J.W."/>
            <person name="Turgeon B.G."/>
            <person name="de Wit P.J.G.M."/>
            <person name="Zhong S."/>
            <person name="Goodwin S.B."/>
            <person name="Grigoriev I.V."/>
        </authorList>
    </citation>
    <scope>NUCLEOTIDE SEQUENCE [LARGE SCALE GENOMIC DNA]</scope>
    <source>
        <strain evidence="1 2">CIRAD86</strain>
    </source>
</reference>